<comment type="similarity">
    <text evidence="1">Belongs to the membrane fusion protein (MFP) (TC 8.A.1) family.</text>
</comment>
<organism evidence="8 9">
    <name type="scientific">Pseudomonas benzenivorans</name>
    <dbReference type="NCBI Taxonomy" id="556533"/>
    <lineage>
        <taxon>Bacteria</taxon>
        <taxon>Pseudomonadati</taxon>
        <taxon>Pseudomonadota</taxon>
        <taxon>Gammaproteobacteria</taxon>
        <taxon>Pseudomonadales</taxon>
        <taxon>Pseudomonadaceae</taxon>
        <taxon>Pseudomonas</taxon>
    </lineage>
</organism>
<dbReference type="EMBL" id="CP073346">
    <property type="protein sequence ID" value="UTW07537.1"/>
    <property type="molecule type" value="Genomic_DNA"/>
</dbReference>
<dbReference type="Pfam" id="PF19335">
    <property type="entry name" value="HMBD"/>
    <property type="match status" value="1"/>
</dbReference>
<dbReference type="Gene3D" id="6.10.140.730">
    <property type="match status" value="1"/>
</dbReference>
<dbReference type="InterPro" id="IPR021647">
    <property type="entry name" value="CusF_Ec"/>
</dbReference>
<accession>A0ABY5H6R3</accession>
<feature type="domain" description="CzcB-like C-terminal circularly permuted SH3-like" evidence="7">
    <location>
        <begin position="334"/>
        <end position="393"/>
    </location>
</feature>
<dbReference type="RefSeq" id="WP_255838121.1">
    <property type="nucleotide sequence ID" value="NZ_CP073346.1"/>
</dbReference>
<dbReference type="Gene3D" id="2.40.50.320">
    <property type="entry name" value="Copper binding periplasmic protein CusF"/>
    <property type="match status" value="1"/>
</dbReference>
<evidence type="ECO:0000259" key="7">
    <source>
        <dbReference type="Pfam" id="PF25975"/>
    </source>
</evidence>
<dbReference type="Pfam" id="PF25954">
    <property type="entry name" value="Beta-barrel_RND_2"/>
    <property type="match status" value="1"/>
</dbReference>
<dbReference type="InterPro" id="IPR006143">
    <property type="entry name" value="RND_pump_MFP"/>
</dbReference>
<evidence type="ECO:0000259" key="3">
    <source>
        <dbReference type="Pfam" id="PF19335"/>
    </source>
</evidence>
<dbReference type="NCBIfam" id="TIGR01730">
    <property type="entry name" value="RND_mfp"/>
    <property type="match status" value="1"/>
</dbReference>
<dbReference type="Pfam" id="PF11604">
    <property type="entry name" value="CusF_Ec"/>
    <property type="match status" value="1"/>
</dbReference>
<dbReference type="InterPro" id="IPR058790">
    <property type="entry name" value="BSH_CusB"/>
</dbReference>
<keyword evidence="9" id="KW-1185">Reference proteome</keyword>
<evidence type="ECO:0000313" key="8">
    <source>
        <dbReference type="EMBL" id="UTW07537.1"/>
    </source>
</evidence>
<evidence type="ECO:0000259" key="6">
    <source>
        <dbReference type="Pfam" id="PF25954"/>
    </source>
</evidence>
<dbReference type="SUPFAM" id="SSF111369">
    <property type="entry name" value="HlyD-like secretion proteins"/>
    <property type="match status" value="1"/>
</dbReference>
<reference evidence="8" key="1">
    <citation type="submission" date="2021-04" db="EMBL/GenBank/DDBJ databases">
        <title>Oceanospirillales bacteria with DddD are important DMSP degraders in coastal seawater.</title>
        <authorList>
            <person name="Liu J."/>
        </authorList>
    </citation>
    <scope>NUCLEOTIDE SEQUENCE</scope>
    <source>
        <strain evidence="8">D13-4</strain>
    </source>
</reference>
<evidence type="ECO:0000256" key="1">
    <source>
        <dbReference type="ARBA" id="ARBA00009477"/>
    </source>
</evidence>
<dbReference type="Pfam" id="PF25975">
    <property type="entry name" value="CzcB_C"/>
    <property type="match status" value="1"/>
</dbReference>
<dbReference type="Gene3D" id="2.40.30.170">
    <property type="match status" value="1"/>
</dbReference>
<evidence type="ECO:0000259" key="5">
    <source>
        <dbReference type="Pfam" id="PF25919"/>
    </source>
</evidence>
<feature type="domain" description="CusB-like beta-barrel" evidence="6">
    <location>
        <begin position="250"/>
        <end position="326"/>
    </location>
</feature>
<dbReference type="Pfam" id="PF25919">
    <property type="entry name" value="BSH_CusB"/>
    <property type="match status" value="1"/>
</dbReference>
<feature type="domain" description="CusB-like three alpha-helical bundle" evidence="4">
    <location>
        <begin position="165"/>
        <end position="213"/>
    </location>
</feature>
<gene>
    <name evidence="8" type="ORF">KDW96_20725</name>
</gene>
<dbReference type="PANTHER" id="PTHR30097">
    <property type="entry name" value="CATION EFFLUX SYSTEM PROTEIN CUSB"/>
    <property type="match status" value="1"/>
</dbReference>
<dbReference type="Proteomes" id="UP001059672">
    <property type="component" value="Chromosome"/>
</dbReference>
<evidence type="ECO:0000313" key="9">
    <source>
        <dbReference type="Proteomes" id="UP001059672"/>
    </source>
</evidence>
<dbReference type="InterPro" id="IPR058649">
    <property type="entry name" value="CzcB_C"/>
</dbReference>
<dbReference type="InterPro" id="IPR051909">
    <property type="entry name" value="MFP_Cation_Efflux"/>
</dbReference>
<dbReference type="InterPro" id="IPR058791">
    <property type="entry name" value="3HB_CusB"/>
</dbReference>
<sequence>MPTRILQGAALTGLALALGAAGGYWLARQPAEPMPDDAMQAASPQTQGEVLYWYDPMYPQQKFDQPGKSPFMDMELVPRYADAAGDSAAVSIDASVTQNLGMRLATATRGAMASSLEVTGSLGFNGRDVAVVQTRAGGFVERVYPLAPEDRVAAGAPLAELLVPEWAQAQEEFLALRGVTEPGLLAAARQRMRLAGMPAALIEQVARSGKPQPLWTVTSPIAGVVQTLEVRAGMTLAAGAPLATINGLRSVWLEAAVPEAQAQGLEPGQAVEVRLPALPGEVLSGRIDSILPQANLDSRTLRLRVELDNADGRLRPGLSAQVRLTRPAEQHVLLVPSEAVIRSGRRALVMLAEDGGRYRPTEVRLGRENGEHSEILEGLQEGQQVVASGQFLLDSEASLRGILGQSLDRPEAPAAQPALHEAEGRVIAIDGQSLTLDHGPFKTLGMPGMTMSFDLADPGLAEGIQADEQVRVGVRETDDGLRIERIERLSSPAHGEHDHQEMQP</sequence>
<dbReference type="InterPro" id="IPR042230">
    <property type="entry name" value="CusF_sf"/>
</dbReference>
<name>A0ABY5H6R3_9PSED</name>
<dbReference type="Pfam" id="PF25869">
    <property type="entry name" value="3HB_CusB"/>
    <property type="match status" value="1"/>
</dbReference>
<dbReference type="Gene3D" id="2.40.420.20">
    <property type="match status" value="1"/>
</dbReference>
<feature type="domain" description="CusB-like barrel-sandwich hybrid" evidence="5">
    <location>
        <begin position="129"/>
        <end position="246"/>
    </location>
</feature>
<protein>
    <submittedName>
        <fullName evidence="8">Efflux RND transporter periplasmic adaptor subunit</fullName>
    </submittedName>
</protein>
<evidence type="ECO:0000259" key="4">
    <source>
        <dbReference type="Pfam" id="PF25869"/>
    </source>
</evidence>
<dbReference type="PANTHER" id="PTHR30097:SF15">
    <property type="entry name" value="CATION EFFLUX SYSTEM PROTEIN CUSB"/>
    <property type="match status" value="1"/>
</dbReference>
<keyword evidence="2" id="KW-0813">Transport</keyword>
<feature type="domain" description="Heavy metal binding" evidence="3">
    <location>
        <begin position="52"/>
        <end position="78"/>
    </location>
</feature>
<proteinExistence type="inferred from homology"/>
<dbReference type="InterPro" id="IPR058792">
    <property type="entry name" value="Beta-barrel_RND_2"/>
</dbReference>
<dbReference type="InterPro" id="IPR045800">
    <property type="entry name" value="HMBD"/>
</dbReference>
<evidence type="ECO:0000256" key="2">
    <source>
        <dbReference type="ARBA" id="ARBA00022448"/>
    </source>
</evidence>